<dbReference type="OrthoDB" id="10033535at2759"/>
<name>A0A183J8G2_9BILA</name>
<dbReference type="EMBL" id="UZAM01017095">
    <property type="protein sequence ID" value="VDP45977.1"/>
    <property type="molecule type" value="Genomic_DNA"/>
</dbReference>
<reference evidence="3" key="1">
    <citation type="submission" date="2016-06" db="UniProtKB">
        <authorList>
            <consortium name="WormBaseParasite"/>
        </authorList>
    </citation>
    <scope>IDENTIFICATION</scope>
</reference>
<dbReference type="WBParaSite" id="SBAD_0001256501-mRNA-1">
    <property type="protein sequence ID" value="SBAD_0001256501-mRNA-1"/>
    <property type="gene ID" value="SBAD_0001256501"/>
</dbReference>
<evidence type="ECO:0000313" key="1">
    <source>
        <dbReference type="EMBL" id="VDP45977.1"/>
    </source>
</evidence>
<evidence type="ECO:0000313" key="3">
    <source>
        <dbReference type="WBParaSite" id="SBAD_0001256501-mRNA-1"/>
    </source>
</evidence>
<keyword evidence="2" id="KW-1185">Reference proteome</keyword>
<gene>
    <name evidence="1" type="ORF">SBAD_LOCUS12160</name>
</gene>
<evidence type="ECO:0000313" key="2">
    <source>
        <dbReference type="Proteomes" id="UP000270296"/>
    </source>
</evidence>
<dbReference type="Proteomes" id="UP000270296">
    <property type="component" value="Unassembled WGS sequence"/>
</dbReference>
<proteinExistence type="predicted"/>
<dbReference type="AlphaFoldDB" id="A0A183J8G2"/>
<reference evidence="1 2" key="2">
    <citation type="submission" date="2018-11" db="EMBL/GenBank/DDBJ databases">
        <authorList>
            <consortium name="Pathogen Informatics"/>
        </authorList>
    </citation>
    <scope>NUCLEOTIDE SEQUENCE [LARGE SCALE GENOMIC DNA]</scope>
</reference>
<organism evidence="3">
    <name type="scientific">Soboliphyme baturini</name>
    <dbReference type="NCBI Taxonomy" id="241478"/>
    <lineage>
        <taxon>Eukaryota</taxon>
        <taxon>Metazoa</taxon>
        <taxon>Ecdysozoa</taxon>
        <taxon>Nematoda</taxon>
        <taxon>Enoplea</taxon>
        <taxon>Dorylaimia</taxon>
        <taxon>Dioctophymatida</taxon>
        <taxon>Dioctophymatoidea</taxon>
        <taxon>Soboliphymatidae</taxon>
        <taxon>Soboliphyme</taxon>
    </lineage>
</organism>
<protein>
    <submittedName>
        <fullName evidence="3">Glycoprotein</fullName>
    </submittedName>
</protein>
<sequence>ITNYTDWESTYWYSKHPGFVPSSCCDVKFGNKCTGKLSEPNLLHQKGCLVKISNLIEILAFTYVIRLRHCLFSIIFTTVNCNSNKCGYYADSRTEHRNLMLYTANDRRNECIGFTFRSHTLTMVEGIHQKPSPSSSVASY</sequence>
<accession>A0A183J8G2</accession>